<organism evidence="1 2">
    <name type="scientific">Catellatospora bangladeshensis</name>
    <dbReference type="NCBI Taxonomy" id="310355"/>
    <lineage>
        <taxon>Bacteria</taxon>
        <taxon>Bacillati</taxon>
        <taxon>Actinomycetota</taxon>
        <taxon>Actinomycetes</taxon>
        <taxon>Micromonosporales</taxon>
        <taxon>Micromonosporaceae</taxon>
        <taxon>Catellatospora</taxon>
    </lineage>
</organism>
<dbReference type="Proteomes" id="UP000601223">
    <property type="component" value="Unassembled WGS sequence"/>
</dbReference>
<dbReference type="EMBL" id="BONF01000075">
    <property type="protein sequence ID" value="GIF86496.1"/>
    <property type="molecule type" value="Genomic_DNA"/>
</dbReference>
<sequence length="105" mass="11643">MTTPVVLKPHWEVVTDGPVTPGALAHRYASHHWATTEVLYGREEITKHWAHVPACQRPEPDQAPATDGRSYSAGWAQHRGAVACRAAQCFAEPEPKPQPEQEAQR</sequence>
<dbReference type="RefSeq" id="WP_203757549.1">
    <property type="nucleotide sequence ID" value="NZ_BONF01000075.1"/>
</dbReference>
<gene>
    <name evidence="1" type="ORF">Cba03nite_78450</name>
</gene>
<evidence type="ECO:0000313" key="2">
    <source>
        <dbReference type="Proteomes" id="UP000601223"/>
    </source>
</evidence>
<proteinExistence type="predicted"/>
<accession>A0A8J3JK76</accession>
<reference evidence="1 2" key="1">
    <citation type="submission" date="2021-01" db="EMBL/GenBank/DDBJ databases">
        <title>Whole genome shotgun sequence of Catellatospora bangladeshensis NBRC 107357.</title>
        <authorList>
            <person name="Komaki H."/>
            <person name="Tamura T."/>
        </authorList>
    </citation>
    <scope>NUCLEOTIDE SEQUENCE [LARGE SCALE GENOMIC DNA]</scope>
    <source>
        <strain evidence="1 2">NBRC 107357</strain>
    </source>
</reference>
<name>A0A8J3JK76_9ACTN</name>
<keyword evidence="2" id="KW-1185">Reference proteome</keyword>
<comment type="caution">
    <text evidence="1">The sequence shown here is derived from an EMBL/GenBank/DDBJ whole genome shotgun (WGS) entry which is preliminary data.</text>
</comment>
<dbReference type="AlphaFoldDB" id="A0A8J3JK76"/>
<protein>
    <submittedName>
        <fullName evidence="1">Uncharacterized protein</fullName>
    </submittedName>
</protein>
<evidence type="ECO:0000313" key="1">
    <source>
        <dbReference type="EMBL" id="GIF86496.1"/>
    </source>
</evidence>